<reference evidence="2" key="1">
    <citation type="journal article" date="2014" name="Int. J. Syst. Evol. Microbiol.">
        <title>Complete genome sequence of Corynebacterium casei LMG S-19264T (=DSM 44701T), isolated from a smear-ripened cheese.</title>
        <authorList>
            <consortium name="US DOE Joint Genome Institute (JGI-PGF)"/>
            <person name="Walter F."/>
            <person name="Albersmeier A."/>
            <person name="Kalinowski J."/>
            <person name="Ruckert C."/>
        </authorList>
    </citation>
    <scope>NUCLEOTIDE SEQUENCE</scope>
    <source>
        <strain evidence="2">JCM 4335</strain>
    </source>
</reference>
<protein>
    <submittedName>
        <fullName evidence="2">Uncharacterized protein</fullName>
    </submittedName>
</protein>
<comment type="caution">
    <text evidence="2">The sequence shown here is derived from an EMBL/GenBank/DDBJ whole genome shotgun (WGS) entry which is preliminary data.</text>
</comment>
<evidence type="ECO:0000313" key="3">
    <source>
        <dbReference type="Proteomes" id="UP000654123"/>
    </source>
</evidence>
<accession>A0A918EMT7</accession>
<evidence type="ECO:0000256" key="1">
    <source>
        <dbReference type="SAM" id="Phobius"/>
    </source>
</evidence>
<name>A0A918EMT7_9ACTN</name>
<sequence>MWTGSGGLVPLLFVVGALLGAATGEPIAAFFGGCLAGVALWRIGERDREHEDWWKNTFFFIPTQYWGIAGFVLCAAMVINLALDPSYGS</sequence>
<feature type="transmembrane region" description="Helical" evidence="1">
    <location>
        <begin position="65"/>
        <end position="83"/>
    </location>
</feature>
<keyword evidence="1" id="KW-1133">Transmembrane helix</keyword>
<evidence type="ECO:0000313" key="2">
    <source>
        <dbReference type="EMBL" id="GGQ33121.1"/>
    </source>
</evidence>
<reference evidence="2" key="2">
    <citation type="submission" date="2020-09" db="EMBL/GenBank/DDBJ databases">
        <authorList>
            <person name="Sun Q."/>
            <person name="Ohkuma M."/>
        </authorList>
    </citation>
    <scope>NUCLEOTIDE SEQUENCE</scope>
    <source>
        <strain evidence="2">JCM 4335</strain>
    </source>
</reference>
<gene>
    <name evidence="2" type="ORF">GCM10010249_59620</name>
</gene>
<keyword evidence="1" id="KW-0812">Transmembrane</keyword>
<keyword evidence="1" id="KW-0472">Membrane</keyword>
<dbReference type="EMBL" id="BMSV01000020">
    <property type="protein sequence ID" value="GGQ33121.1"/>
    <property type="molecule type" value="Genomic_DNA"/>
</dbReference>
<organism evidence="2 3">
    <name type="scientific">Streptomyces roseolilacinus</name>
    <dbReference type="NCBI Taxonomy" id="66904"/>
    <lineage>
        <taxon>Bacteria</taxon>
        <taxon>Bacillati</taxon>
        <taxon>Actinomycetota</taxon>
        <taxon>Actinomycetes</taxon>
        <taxon>Kitasatosporales</taxon>
        <taxon>Streptomycetaceae</taxon>
        <taxon>Streptomyces</taxon>
    </lineage>
</organism>
<dbReference type="Proteomes" id="UP000654123">
    <property type="component" value="Unassembled WGS sequence"/>
</dbReference>
<proteinExistence type="predicted"/>
<keyword evidence="3" id="KW-1185">Reference proteome</keyword>
<dbReference type="RefSeq" id="WP_189538270.1">
    <property type="nucleotide sequence ID" value="NZ_BMSV01000020.1"/>
</dbReference>
<dbReference type="AlphaFoldDB" id="A0A918EMT7"/>